<dbReference type="EMBL" id="KB467831">
    <property type="protein sequence ID" value="PCH33401.1"/>
    <property type="molecule type" value="Genomic_DNA"/>
</dbReference>
<evidence type="ECO:0000256" key="1">
    <source>
        <dbReference type="SAM" id="MobiDB-lite"/>
    </source>
</evidence>
<sequence length="114" mass="12343">MTATAVYGIQSVEAQKQRYSRELAAYTLRQWDSVRQAMPNEKAREQPLSTSRSGQSPKDSGSSSRISHGQITPLIPGAENILTKTVVGVQSIDFASRSRNGVKHEGRSIAAGNV</sequence>
<dbReference type="AlphaFoldDB" id="A0A2H3IUL1"/>
<accession>A0A2H3IUL1</accession>
<evidence type="ECO:0000313" key="3">
    <source>
        <dbReference type="Proteomes" id="UP000218811"/>
    </source>
</evidence>
<feature type="region of interest" description="Disordered" evidence="1">
    <location>
        <begin position="36"/>
        <end position="74"/>
    </location>
</feature>
<keyword evidence="3" id="KW-1185">Reference proteome</keyword>
<dbReference type="Proteomes" id="UP000218811">
    <property type="component" value="Unassembled WGS sequence"/>
</dbReference>
<gene>
    <name evidence="2" type="ORF">WOLCODRAFT_147501</name>
</gene>
<evidence type="ECO:0000313" key="2">
    <source>
        <dbReference type="EMBL" id="PCH33401.1"/>
    </source>
</evidence>
<proteinExistence type="predicted"/>
<protein>
    <submittedName>
        <fullName evidence="2">Uncharacterized protein</fullName>
    </submittedName>
</protein>
<dbReference type="OrthoDB" id="3262732at2759"/>
<name>A0A2H3IUL1_WOLCO</name>
<feature type="compositionally biased region" description="Low complexity" evidence="1">
    <location>
        <begin position="51"/>
        <end position="65"/>
    </location>
</feature>
<reference evidence="2 3" key="1">
    <citation type="journal article" date="2012" name="Science">
        <title>The Paleozoic origin of enzymatic lignin decomposition reconstructed from 31 fungal genomes.</title>
        <authorList>
            <person name="Floudas D."/>
            <person name="Binder M."/>
            <person name="Riley R."/>
            <person name="Barry K."/>
            <person name="Blanchette R.A."/>
            <person name="Henrissat B."/>
            <person name="Martinez A.T."/>
            <person name="Otillar R."/>
            <person name="Spatafora J.W."/>
            <person name="Yadav J.S."/>
            <person name="Aerts A."/>
            <person name="Benoit I."/>
            <person name="Boyd A."/>
            <person name="Carlson A."/>
            <person name="Copeland A."/>
            <person name="Coutinho P.M."/>
            <person name="de Vries R.P."/>
            <person name="Ferreira P."/>
            <person name="Findley K."/>
            <person name="Foster B."/>
            <person name="Gaskell J."/>
            <person name="Glotzer D."/>
            <person name="Gorecki P."/>
            <person name="Heitman J."/>
            <person name="Hesse C."/>
            <person name="Hori C."/>
            <person name="Igarashi K."/>
            <person name="Jurgens J.A."/>
            <person name="Kallen N."/>
            <person name="Kersten P."/>
            <person name="Kohler A."/>
            <person name="Kuees U."/>
            <person name="Kumar T.K.A."/>
            <person name="Kuo A."/>
            <person name="LaButti K."/>
            <person name="Larrondo L.F."/>
            <person name="Lindquist E."/>
            <person name="Ling A."/>
            <person name="Lombard V."/>
            <person name="Lucas S."/>
            <person name="Lundell T."/>
            <person name="Martin R."/>
            <person name="McLaughlin D.J."/>
            <person name="Morgenstern I."/>
            <person name="Morin E."/>
            <person name="Murat C."/>
            <person name="Nagy L.G."/>
            <person name="Nolan M."/>
            <person name="Ohm R.A."/>
            <person name="Patyshakuliyeva A."/>
            <person name="Rokas A."/>
            <person name="Ruiz-Duenas F.J."/>
            <person name="Sabat G."/>
            <person name="Salamov A."/>
            <person name="Samejima M."/>
            <person name="Schmutz J."/>
            <person name="Slot J.C."/>
            <person name="St John F."/>
            <person name="Stenlid J."/>
            <person name="Sun H."/>
            <person name="Sun S."/>
            <person name="Syed K."/>
            <person name="Tsang A."/>
            <person name="Wiebenga A."/>
            <person name="Young D."/>
            <person name="Pisabarro A."/>
            <person name="Eastwood D.C."/>
            <person name="Martin F."/>
            <person name="Cullen D."/>
            <person name="Grigoriev I.V."/>
            <person name="Hibbett D.S."/>
        </authorList>
    </citation>
    <scope>NUCLEOTIDE SEQUENCE [LARGE SCALE GENOMIC DNA]</scope>
    <source>
        <strain evidence="2 3">MD-104</strain>
    </source>
</reference>
<organism evidence="2 3">
    <name type="scientific">Wolfiporia cocos (strain MD-104)</name>
    <name type="common">Brown rot fungus</name>
    <dbReference type="NCBI Taxonomy" id="742152"/>
    <lineage>
        <taxon>Eukaryota</taxon>
        <taxon>Fungi</taxon>
        <taxon>Dikarya</taxon>
        <taxon>Basidiomycota</taxon>
        <taxon>Agaricomycotina</taxon>
        <taxon>Agaricomycetes</taxon>
        <taxon>Polyporales</taxon>
        <taxon>Phaeolaceae</taxon>
        <taxon>Wolfiporia</taxon>
    </lineage>
</organism>